<dbReference type="Gene3D" id="3.40.50.720">
    <property type="entry name" value="NAD(P)-binding Rossmann-like Domain"/>
    <property type="match status" value="1"/>
</dbReference>
<accession>A0A6C0CZQ4</accession>
<dbReference type="EMBL" id="MN739508">
    <property type="protein sequence ID" value="QHT09139.1"/>
    <property type="molecule type" value="Genomic_DNA"/>
</dbReference>
<reference evidence="1" key="1">
    <citation type="journal article" date="2020" name="Nature">
        <title>Giant virus diversity and host interactions through global metagenomics.</title>
        <authorList>
            <person name="Schulz F."/>
            <person name="Roux S."/>
            <person name="Paez-Espino D."/>
            <person name="Jungbluth S."/>
            <person name="Walsh D.A."/>
            <person name="Denef V.J."/>
            <person name="McMahon K.D."/>
            <person name="Konstantinidis K.T."/>
            <person name="Eloe-Fadrosh E.A."/>
            <person name="Kyrpides N.C."/>
            <person name="Woyke T."/>
        </authorList>
    </citation>
    <scope>NUCLEOTIDE SEQUENCE</scope>
    <source>
        <strain evidence="1">GVMAG-M-3300023110-24</strain>
    </source>
</reference>
<dbReference type="Gene3D" id="3.90.25.10">
    <property type="entry name" value="UDP-galactose 4-epimerase, domain 1"/>
    <property type="match status" value="1"/>
</dbReference>
<name>A0A6C0CZQ4_9ZZZZ</name>
<sequence length="66" mass="8139">MEYSVMDVAKILINKIYDTEDYNKWITYIDDRPFNDKRYYISNKKIRSLEWNINISFEYGISLLFK</sequence>
<dbReference type="AlphaFoldDB" id="A0A6C0CZQ4"/>
<organism evidence="1">
    <name type="scientific">viral metagenome</name>
    <dbReference type="NCBI Taxonomy" id="1070528"/>
    <lineage>
        <taxon>unclassified sequences</taxon>
        <taxon>metagenomes</taxon>
        <taxon>organismal metagenomes</taxon>
    </lineage>
</organism>
<protein>
    <submittedName>
        <fullName evidence="1">Uncharacterized protein</fullName>
    </submittedName>
</protein>
<evidence type="ECO:0000313" key="1">
    <source>
        <dbReference type="EMBL" id="QHT09139.1"/>
    </source>
</evidence>
<proteinExistence type="predicted"/>